<evidence type="ECO:0000256" key="1">
    <source>
        <dbReference type="SAM" id="MobiDB-lite"/>
    </source>
</evidence>
<dbReference type="PANTHER" id="PTHR43592">
    <property type="entry name" value="CAAX AMINO TERMINAL PROTEASE"/>
    <property type="match status" value="1"/>
</dbReference>
<organism evidence="4 5">
    <name type="scientific">Apostasia shenzhenica</name>
    <dbReference type="NCBI Taxonomy" id="1088818"/>
    <lineage>
        <taxon>Eukaryota</taxon>
        <taxon>Viridiplantae</taxon>
        <taxon>Streptophyta</taxon>
        <taxon>Embryophyta</taxon>
        <taxon>Tracheophyta</taxon>
        <taxon>Spermatophyta</taxon>
        <taxon>Magnoliopsida</taxon>
        <taxon>Liliopsida</taxon>
        <taxon>Asparagales</taxon>
        <taxon>Orchidaceae</taxon>
        <taxon>Apostasioideae</taxon>
        <taxon>Apostasia</taxon>
    </lineage>
</organism>
<dbReference type="AlphaFoldDB" id="A0A2I0BEB3"/>
<accession>A0A2I0BEB3</accession>
<reference evidence="4 5" key="1">
    <citation type="journal article" date="2017" name="Nature">
        <title>The Apostasia genome and the evolution of orchids.</title>
        <authorList>
            <person name="Zhang G.Q."/>
            <person name="Liu K.W."/>
            <person name="Li Z."/>
            <person name="Lohaus R."/>
            <person name="Hsiao Y.Y."/>
            <person name="Niu S.C."/>
            <person name="Wang J.Y."/>
            <person name="Lin Y.C."/>
            <person name="Xu Q."/>
            <person name="Chen L.J."/>
            <person name="Yoshida K."/>
            <person name="Fujiwara S."/>
            <person name="Wang Z.W."/>
            <person name="Zhang Y.Q."/>
            <person name="Mitsuda N."/>
            <person name="Wang M."/>
            <person name="Liu G.H."/>
            <person name="Pecoraro L."/>
            <person name="Huang H.X."/>
            <person name="Xiao X.J."/>
            <person name="Lin M."/>
            <person name="Wu X.Y."/>
            <person name="Wu W.L."/>
            <person name="Chen Y.Y."/>
            <person name="Chang S.B."/>
            <person name="Sakamoto S."/>
            <person name="Ohme-Takagi M."/>
            <person name="Yagi M."/>
            <person name="Zeng S.J."/>
            <person name="Shen C.Y."/>
            <person name="Yeh C.M."/>
            <person name="Luo Y.B."/>
            <person name="Tsai W.C."/>
            <person name="Van de Peer Y."/>
            <person name="Liu Z.J."/>
        </authorList>
    </citation>
    <scope>NUCLEOTIDE SEQUENCE [LARGE SCALE GENOMIC DNA]</scope>
    <source>
        <strain evidence="5">cv. Shenzhen</strain>
        <tissue evidence="4">Stem</tissue>
    </source>
</reference>
<keyword evidence="5" id="KW-1185">Reference proteome</keyword>
<dbReference type="Proteomes" id="UP000236161">
    <property type="component" value="Unassembled WGS sequence"/>
</dbReference>
<proteinExistence type="predicted"/>
<keyword evidence="2" id="KW-1133">Transmembrane helix</keyword>
<dbReference type="GO" id="GO:0080120">
    <property type="term" value="P:CAAX-box protein maturation"/>
    <property type="evidence" value="ECO:0007669"/>
    <property type="project" value="UniProtKB-ARBA"/>
</dbReference>
<protein>
    <recommendedName>
        <fullName evidence="3">CAAX prenyl protease 2/Lysostaphin resistance protein A-like domain-containing protein</fullName>
    </recommendedName>
</protein>
<feature type="transmembrane region" description="Helical" evidence="2">
    <location>
        <begin position="212"/>
        <end position="232"/>
    </location>
</feature>
<keyword evidence="2" id="KW-0472">Membrane</keyword>
<feature type="domain" description="CAAX prenyl protease 2/Lysostaphin resistance protein A-like" evidence="3">
    <location>
        <begin position="191"/>
        <end position="278"/>
    </location>
</feature>
<feature type="compositionally biased region" description="Basic and acidic residues" evidence="1">
    <location>
        <begin position="65"/>
        <end position="85"/>
    </location>
</feature>
<dbReference type="Pfam" id="PF02517">
    <property type="entry name" value="Rce1-like"/>
    <property type="match status" value="1"/>
</dbReference>
<evidence type="ECO:0000259" key="3">
    <source>
        <dbReference type="Pfam" id="PF02517"/>
    </source>
</evidence>
<feature type="transmembrane region" description="Helical" evidence="2">
    <location>
        <begin position="244"/>
        <end position="267"/>
    </location>
</feature>
<dbReference type="PANTHER" id="PTHR43592:SF7">
    <property type="entry name" value="CAAX AMINO TERMINAL PROTEASE FAMILY PROTEIN"/>
    <property type="match status" value="1"/>
</dbReference>
<keyword evidence="2" id="KW-0812">Transmembrane</keyword>
<dbReference type="STRING" id="1088818.A0A2I0BEB3"/>
<dbReference type="EMBL" id="KZ451887">
    <property type="protein sequence ID" value="PKA66096.1"/>
    <property type="molecule type" value="Genomic_DNA"/>
</dbReference>
<name>A0A2I0BEB3_9ASPA</name>
<gene>
    <name evidence="4" type="ORF">AXF42_Ash018385</name>
</gene>
<sequence length="293" mass="31902">MALPTTSSSAFLSYNLPIKAYGAQFKAFALQKSDKKAENTRKIAMTEDQKRRNLLGKEFEGKNHLPRVEEEANDGHRNTSDERITNSHSISDSPASATRSAVLKACSVTSGILLALGLLIREAAHIASVEGWLNLDSSSELSFGLEIWHIQLVFSIVVLVSSCRYMLLKIWPEFAESSEAANQKVLGSLQPLDYLLVAILPGISEEFLFRGAILPLLGLNWKSSLVVGAIFGGLHLDGSRKYSFAIWASLVGFIYGMATIVSSSIIVPMACHSLNNLVGGIIWRSASSSENKD</sequence>
<evidence type="ECO:0000256" key="2">
    <source>
        <dbReference type="SAM" id="Phobius"/>
    </source>
</evidence>
<feature type="region of interest" description="Disordered" evidence="1">
    <location>
        <begin position="65"/>
        <end position="94"/>
    </location>
</feature>
<dbReference type="OrthoDB" id="2017864at2759"/>
<evidence type="ECO:0000313" key="5">
    <source>
        <dbReference type="Proteomes" id="UP000236161"/>
    </source>
</evidence>
<dbReference type="GO" id="GO:0004175">
    <property type="term" value="F:endopeptidase activity"/>
    <property type="evidence" value="ECO:0007669"/>
    <property type="project" value="UniProtKB-ARBA"/>
</dbReference>
<dbReference type="InterPro" id="IPR003675">
    <property type="entry name" value="Rce1/LyrA-like_dom"/>
</dbReference>
<evidence type="ECO:0000313" key="4">
    <source>
        <dbReference type="EMBL" id="PKA66096.1"/>
    </source>
</evidence>